<organism evidence="3 4">
    <name type="scientific">Pycnoporus cinnabarinus</name>
    <name type="common">Cinnabar-red polypore</name>
    <name type="synonym">Trametes cinnabarina</name>
    <dbReference type="NCBI Taxonomy" id="5643"/>
    <lineage>
        <taxon>Eukaryota</taxon>
        <taxon>Fungi</taxon>
        <taxon>Dikarya</taxon>
        <taxon>Basidiomycota</taxon>
        <taxon>Agaricomycotina</taxon>
        <taxon>Agaricomycetes</taxon>
        <taxon>Polyporales</taxon>
        <taxon>Polyporaceae</taxon>
        <taxon>Trametes</taxon>
    </lineage>
</organism>
<evidence type="ECO:0000313" key="3">
    <source>
        <dbReference type="EMBL" id="CDO77462.1"/>
    </source>
</evidence>
<dbReference type="OrthoDB" id="2719712at2759"/>
<accession>A0A060SSE7</accession>
<dbReference type="AlphaFoldDB" id="A0A060SSE7"/>
<evidence type="ECO:0000256" key="2">
    <source>
        <dbReference type="SAM" id="Phobius"/>
    </source>
</evidence>
<evidence type="ECO:0000313" key="4">
    <source>
        <dbReference type="Proteomes" id="UP000029665"/>
    </source>
</evidence>
<proteinExistence type="predicted"/>
<dbReference type="HOGENOM" id="CLU_781067_0_0_1"/>
<keyword evidence="2" id="KW-1133">Transmembrane helix</keyword>
<dbReference type="STRING" id="5643.A0A060SSE7"/>
<keyword evidence="2" id="KW-0472">Membrane</keyword>
<reference evidence="3" key="1">
    <citation type="submission" date="2014-01" db="EMBL/GenBank/DDBJ databases">
        <title>The genome of the white-rot fungus Pycnoporus cinnabarinus: a basidiomycete model with a versatile arsenal for lignocellulosic biomass breakdown.</title>
        <authorList>
            <person name="Levasseur A."/>
            <person name="Lomascolo A."/>
            <person name="Ruiz-Duenas F.J."/>
            <person name="Uzan E."/>
            <person name="Piumi F."/>
            <person name="Kues U."/>
            <person name="Ram A.F.J."/>
            <person name="Murat C."/>
            <person name="Haon M."/>
            <person name="Benoit I."/>
            <person name="Arfi Y."/>
            <person name="Chevret D."/>
            <person name="Drula E."/>
            <person name="Kwon M.J."/>
            <person name="Gouret P."/>
            <person name="Lesage-Meessen L."/>
            <person name="Lombard V."/>
            <person name="Mariette J."/>
            <person name="Noirot C."/>
            <person name="Park J."/>
            <person name="Patyshakuliyeva A."/>
            <person name="Wieneger R.A.B."/>
            <person name="Wosten H.A.B."/>
            <person name="Martin F."/>
            <person name="Coutinho P.M."/>
            <person name="de Vries R."/>
            <person name="Martinez A.T."/>
            <person name="Klopp C."/>
            <person name="Pontarotti P."/>
            <person name="Henrissat B."/>
            <person name="Record E."/>
        </authorList>
    </citation>
    <scope>NUCLEOTIDE SEQUENCE [LARGE SCALE GENOMIC DNA]</scope>
    <source>
        <strain evidence="3">BRFM137</strain>
    </source>
</reference>
<feature type="compositionally biased region" description="Low complexity" evidence="1">
    <location>
        <begin position="165"/>
        <end position="174"/>
    </location>
</feature>
<protein>
    <submittedName>
        <fullName evidence="3">Uncharacterized protein</fullName>
    </submittedName>
</protein>
<keyword evidence="4" id="KW-1185">Reference proteome</keyword>
<sequence length="355" mass="39295">MITLNSTDATSARSCFLAVLDSCREVRPVIVLCSAALSFCALVATLALMRHRRSLPPYVRRLQSLQTAYSAMAVVKSLRPTYLEFRSPLRSQPGQTVPTIFKRFGIGATQVQYRDIVADSGGPQNIAVPVAEDAAPNARRRVPRVSTLRIQPILQRGPWAIDDGSSSQSGPSTSVVEGDRNDGNAPRSSPLSTPPSSPLSSPLTSRPSSPSRSTLQGVRDVAGQNEGDAVADAAPEYDAGIFRRSRICRVIGQGDAAITIYAHWWETKSDELLDTPPDITHYPELTLGDVFLHRSANKNQLWVWDKVHGTNQWRSVYLGWQRPVDGRKLSLTEGRKVPSWLESDWFHKRRMQNRL</sequence>
<feature type="compositionally biased region" description="Low complexity" evidence="1">
    <location>
        <begin position="198"/>
        <end position="214"/>
    </location>
</feature>
<dbReference type="Proteomes" id="UP000029665">
    <property type="component" value="Unassembled WGS sequence"/>
</dbReference>
<gene>
    <name evidence="3" type="ORF">BN946_scf184881.g5</name>
</gene>
<keyword evidence="2" id="KW-0812">Transmembrane</keyword>
<feature type="transmembrane region" description="Helical" evidence="2">
    <location>
        <begin position="29"/>
        <end position="49"/>
    </location>
</feature>
<feature type="region of interest" description="Disordered" evidence="1">
    <location>
        <begin position="158"/>
        <end position="218"/>
    </location>
</feature>
<name>A0A060SSE7_PYCCI</name>
<dbReference type="EMBL" id="CCBP010000455">
    <property type="protein sequence ID" value="CDO77462.1"/>
    <property type="molecule type" value="Genomic_DNA"/>
</dbReference>
<comment type="caution">
    <text evidence="3">The sequence shown here is derived from an EMBL/GenBank/DDBJ whole genome shotgun (WGS) entry which is preliminary data.</text>
</comment>
<evidence type="ECO:0000256" key="1">
    <source>
        <dbReference type="SAM" id="MobiDB-lite"/>
    </source>
</evidence>